<dbReference type="EMBL" id="PGGS01000029">
    <property type="protein sequence ID" value="PNH11454.1"/>
    <property type="molecule type" value="Genomic_DNA"/>
</dbReference>
<feature type="region of interest" description="Disordered" evidence="3">
    <location>
        <begin position="621"/>
        <end position="681"/>
    </location>
</feature>
<dbReference type="Proteomes" id="UP000236333">
    <property type="component" value="Unassembled WGS sequence"/>
</dbReference>
<feature type="coiled-coil region" evidence="2">
    <location>
        <begin position="53"/>
        <end position="87"/>
    </location>
</feature>
<dbReference type="GO" id="GO:0005819">
    <property type="term" value="C:spindle"/>
    <property type="evidence" value="ECO:0007669"/>
    <property type="project" value="TreeGrafter"/>
</dbReference>
<keyword evidence="2" id="KW-0175">Coiled coil</keyword>
<comment type="similarity">
    <text evidence="1">Belongs to the MAP65/ASE1 family.</text>
</comment>
<evidence type="ECO:0000313" key="5">
    <source>
        <dbReference type="Proteomes" id="UP000236333"/>
    </source>
</evidence>
<feature type="region of interest" description="Disordered" evidence="3">
    <location>
        <begin position="500"/>
        <end position="602"/>
    </location>
</feature>
<dbReference type="PANTHER" id="PTHR19321">
    <property type="entry name" value="PROTEIN REGULATOR OF CYTOKINESIS 1 PRC1-RELATED"/>
    <property type="match status" value="1"/>
</dbReference>
<dbReference type="GO" id="GO:0005737">
    <property type="term" value="C:cytoplasm"/>
    <property type="evidence" value="ECO:0007669"/>
    <property type="project" value="TreeGrafter"/>
</dbReference>
<keyword evidence="5" id="KW-1185">Reference proteome</keyword>
<organism evidence="4 5">
    <name type="scientific">Tetrabaena socialis</name>
    <dbReference type="NCBI Taxonomy" id="47790"/>
    <lineage>
        <taxon>Eukaryota</taxon>
        <taxon>Viridiplantae</taxon>
        <taxon>Chlorophyta</taxon>
        <taxon>core chlorophytes</taxon>
        <taxon>Chlorophyceae</taxon>
        <taxon>CS clade</taxon>
        <taxon>Chlamydomonadales</taxon>
        <taxon>Tetrabaenaceae</taxon>
        <taxon>Tetrabaena</taxon>
    </lineage>
</organism>
<feature type="compositionally biased region" description="Low complexity" evidence="3">
    <location>
        <begin position="573"/>
        <end position="583"/>
    </location>
</feature>
<evidence type="ECO:0000256" key="2">
    <source>
        <dbReference type="SAM" id="Coils"/>
    </source>
</evidence>
<dbReference type="PANTHER" id="PTHR19321:SF41">
    <property type="entry name" value="FASCETTO-RELATED"/>
    <property type="match status" value="1"/>
</dbReference>
<comment type="caution">
    <text evidence="4">The sequence shown here is derived from an EMBL/GenBank/DDBJ whole genome shotgun (WGS) entry which is preliminary data.</text>
</comment>
<reference evidence="4 5" key="1">
    <citation type="journal article" date="2017" name="Mol. Biol. Evol.">
        <title>The 4-celled Tetrabaena socialis nuclear genome reveals the essential components for genetic control of cell number at the origin of multicellularity in the volvocine lineage.</title>
        <authorList>
            <person name="Featherston J."/>
            <person name="Arakaki Y."/>
            <person name="Hanschen E.R."/>
            <person name="Ferris P.J."/>
            <person name="Michod R.E."/>
            <person name="Olson B.J.S.C."/>
            <person name="Nozaki H."/>
            <person name="Durand P.M."/>
        </authorList>
    </citation>
    <scope>NUCLEOTIDE SEQUENCE [LARGE SCALE GENOMIC DNA]</scope>
    <source>
        <strain evidence="4 5">NIES-571</strain>
    </source>
</reference>
<dbReference type="Gene3D" id="1.20.58.1520">
    <property type="match status" value="1"/>
</dbReference>
<dbReference type="GO" id="GO:0000226">
    <property type="term" value="P:microtubule cytoskeleton organization"/>
    <property type="evidence" value="ECO:0007669"/>
    <property type="project" value="InterPro"/>
</dbReference>
<dbReference type="AlphaFoldDB" id="A0A2J8AG06"/>
<proteinExistence type="inferred from homology"/>
<feature type="compositionally biased region" description="Low complexity" evidence="3">
    <location>
        <begin position="530"/>
        <end position="557"/>
    </location>
</feature>
<gene>
    <name evidence="4" type="ORF">TSOC_001728</name>
</gene>
<evidence type="ECO:0000256" key="1">
    <source>
        <dbReference type="ARBA" id="ARBA00006187"/>
    </source>
</evidence>
<dbReference type="OrthoDB" id="642895at2759"/>
<feature type="compositionally biased region" description="Low complexity" evidence="3">
    <location>
        <begin position="500"/>
        <end position="523"/>
    </location>
</feature>
<dbReference type="GO" id="GO:0008017">
    <property type="term" value="F:microtubule binding"/>
    <property type="evidence" value="ECO:0007669"/>
    <property type="project" value="InterPro"/>
</dbReference>
<dbReference type="Pfam" id="PF03999">
    <property type="entry name" value="MAP65_ASE1"/>
    <property type="match status" value="1"/>
</dbReference>
<sequence>MTDDSEGAADEHIRDYNKFYKACLGKLGSIWRQIGHGCEEQRSQLLLGTDAVFDAWSKAVERAEAERQSLKALIQQQSTEIANIKADLDDAVSSSEATATPLEGEATLLRTLDHLKGTLQLWRTKRAARVQAYEALMAEHVRLKQQLGIQHAPAEDVDISTGALEYLELENVKLKEEMARRLSRAEDELWQLRAICRDLGEDSGAAAADAHPALRSLRPNSACSSEKESAEMLSGVLQLAGSQSYTDALGDLDLSDATFERLASKFGEMERLKVEREAQSRDVLEMLDSLWTALSIPEDAPERGMVHKLCSADRPQRLHKRTLDKCMAEVNRLEGCKAQAMRDLAMAKARELEQLCISTRISPPHTGPLLAELDKQGQMTQVLSKLVRLVAEVQAMVAKRAPILSQVQELLAAQADSAWLRAYNADENRYKGRDASRNMTRAIKANKLRERLAPMMGALLEALSDWELEEGGPFLYDEQVLQDTQLRVVEAELEQVALEKAPRPKQAAAAAAGSASKPPLSKPTHGAPAPSQRGPTPSSSSFSRGPPAASASSADRPMLTPRNTGEEARPRRASMAPSSSRESSIYRGAAGAPSSASKLARSNDFTPGALRAAAAAAPAATEAPTSSFSRTQASGMPPPVLTPPMRMSAPGASPMGRAGAGTGPREGASAAGAARASDGGGAGFKNSARDLFQRYLGDASNGGSSTTPSKTPAVAAASPVLMAAASPIIARASKMAFSTALNPVDDDDDIRVKGDTPKSTATSRQLQQQQQQLRESIKSPRAGSALLSPGSKPSRIPKLRL</sequence>
<accession>A0A2J8AG06</accession>
<name>A0A2J8AG06_9CHLO</name>
<feature type="region of interest" description="Disordered" evidence="3">
    <location>
        <begin position="742"/>
        <end position="801"/>
    </location>
</feature>
<evidence type="ECO:0000256" key="3">
    <source>
        <dbReference type="SAM" id="MobiDB-lite"/>
    </source>
</evidence>
<evidence type="ECO:0000313" key="4">
    <source>
        <dbReference type="EMBL" id="PNH11454.1"/>
    </source>
</evidence>
<dbReference type="InterPro" id="IPR007145">
    <property type="entry name" value="MAP65_Ase1_PRC1"/>
</dbReference>
<protein>
    <submittedName>
        <fullName evidence="4">Microtubule-associated protein 4</fullName>
    </submittedName>
</protein>
<feature type="compositionally biased region" description="Low complexity" evidence="3">
    <location>
        <begin position="667"/>
        <end position="677"/>
    </location>
</feature>